<dbReference type="SMART" id="SM00283">
    <property type="entry name" value="MA"/>
    <property type="match status" value="1"/>
</dbReference>
<name>A0ABS0F405_9BACL</name>
<keyword evidence="3" id="KW-0175">Coiled coil</keyword>
<evidence type="ECO:0000256" key="3">
    <source>
        <dbReference type="SAM" id="Coils"/>
    </source>
</evidence>
<dbReference type="PROSITE" id="PS50111">
    <property type="entry name" value="CHEMOTAXIS_TRANSDUC_2"/>
    <property type="match status" value="1"/>
</dbReference>
<feature type="domain" description="Methyl-accepting transducer" evidence="4">
    <location>
        <begin position="129"/>
        <end position="295"/>
    </location>
</feature>
<evidence type="ECO:0000313" key="5">
    <source>
        <dbReference type="EMBL" id="MBF8378024.1"/>
    </source>
</evidence>
<keyword evidence="6" id="KW-1185">Reference proteome</keyword>
<dbReference type="SUPFAM" id="SSF58104">
    <property type="entry name" value="Methyl-accepting chemotaxis protein (MCP) signaling domain"/>
    <property type="match status" value="1"/>
</dbReference>
<comment type="caution">
    <text evidence="5">The sequence shown here is derived from an EMBL/GenBank/DDBJ whole genome shotgun (WGS) entry which is preliminary data.</text>
</comment>
<proteinExistence type="predicted"/>
<organism evidence="5 6">
    <name type="scientific">Alicyclobacillus mali</name>
    <name type="common">ex Roth et al. 2021</name>
    <dbReference type="NCBI Taxonomy" id="1123961"/>
    <lineage>
        <taxon>Bacteria</taxon>
        <taxon>Bacillati</taxon>
        <taxon>Bacillota</taxon>
        <taxon>Bacilli</taxon>
        <taxon>Bacillales</taxon>
        <taxon>Alicyclobacillaceae</taxon>
        <taxon>Alicyclobacillus</taxon>
    </lineage>
</organism>
<accession>A0ABS0F405</accession>
<evidence type="ECO:0000256" key="1">
    <source>
        <dbReference type="ARBA" id="ARBA00023224"/>
    </source>
</evidence>
<dbReference type="PANTHER" id="PTHR32089:SF112">
    <property type="entry name" value="LYSOZYME-LIKE PROTEIN-RELATED"/>
    <property type="match status" value="1"/>
</dbReference>
<dbReference type="EMBL" id="JADPKZ010000040">
    <property type="protein sequence ID" value="MBF8378024.1"/>
    <property type="molecule type" value="Genomic_DNA"/>
</dbReference>
<dbReference type="Proteomes" id="UP000642910">
    <property type="component" value="Unassembled WGS sequence"/>
</dbReference>
<evidence type="ECO:0000256" key="2">
    <source>
        <dbReference type="PROSITE-ProRule" id="PRU00284"/>
    </source>
</evidence>
<gene>
    <name evidence="5" type="ORF">IW967_09110</name>
</gene>
<evidence type="ECO:0000313" key="6">
    <source>
        <dbReference type="Proteomes" id="UP000642910"/>
    </source>
</evidence>
<dbReference type="RefSeq" id="WP_156468400.1">
    <property type="nucleotide sequence ID" value="NZ_JADPKZ010000040.1"/>
</dbReference>
<dbReference type="Pfam" id="PF00015">
    <property type="entry name" value="MCPsignal"/>
    <property type="match status" value="1"/>
</dbReference>
<feature type="coiled-coil region" evidence="3">
    <location>
        <begin position="233"/>
        <end position="263"/>
    </location>
</feature>
<sequence length="295" mass="31681">MRVEVSSTASPQEYETMHPAIAGALRFATVAQRACLDDVAILVADRTRVRGVIPARSLAIEAAEGYELRPGDGLYEAVREGRVHRVRLDDSVFGVPVVMNAVPICGEGGEAVGAFCACAPVDAEERLVSLATTLSSSVQQTSATLQEMAASMQVLATSLGDIARESRSVLEAVRDVRSISDEVREIADTSRILGLNASIEASRAGDVGRGFAVIAREIRRLAEGARSQTDVIAQNTRRMVEMLEALNEAIERVDREAEAQRAAAEAMACSMQEVSQVAVDLVAFAERLVRPDRLE</sequence>
<keyword evidence="1 2" id="KW-0807">Transducer</keyword>
<dbReference type="PANTHER" id="PTHR32089">
    <property type="entry name" value="METHYL-ACCEPTING CHEMOTAXIS PROTEIN MCPB"/>
    <property type="match status" value="1"/>
</dbReference>
<evidence type="ECO:0000259" key="4">
    <source>
        <dbReference type="PROSITE" id="PS50111"/>
    </source>
</evidence>
<dbReference type="InterPro" id="IPR004089">
    <property type="entry name" value="MCPsignal_dom"/>
</dbReference>
<dbReference type="Gene3D" id="1.10.287.950">
    <property type="entry name" value="Methyl-accepting chemotaxis protein"/>
    <property type="match status" value="1"/>
</dbReference>
<reference evidence="5 6" key="1">
    <citation type="submission" date="2020-11" db="EMBL/GenBank/DDBJ databases">
        <title>Genomic insight of Alicyclobacillus mali FL 18 reveals a new arsenic-resistant strain, with potential in environmental biotechnology.</title>
        <authorList>
            <person name="Fiorentino G."/>
            <person name="Gallo G."/>
            <person name="Aulitto M."/>
        </authorList>
    </citation>
    <scope>NUCLEOTIDE SEQUENCE [LARGE SCALE GENOMIC DNA]</scope>
    <source>
        <strain evidence="5 6">FL 18</strain>
    </source>
</reference>
<protein>
    <submittedName>
        <fullName evidence="5">Chemotaxis protein</fullName>
    </submittedName>
</protein>